<dbReference type="GeneID" id="103027388"/>
<keyword evidence="5" id="KW-1185">Reference proteome</keyword>
<organism evidence="4 5">
    <name type="scientific">Astyanax mexicanus</name>
    <name type="common">Blind cave fish</name>
    <name type="synonym">Astyanax fasciatus mexicanus</name>
    <dbReference type="NCBI Taxonomy" id="7994"/>
    <lineage>
        <taxon>Eukaryota</taxon>
        <taxon>Metazoa</taxon>
        <taxon>Chordata</taxon>
        <taxon>Craniata</taxon>
        <taxon>Vertebrata</taxon>
        <taxon>Euteleostomi</taxon>
        <taxon>Actinopterygii</taxon>
        <taxon>Neopterygii</taxon>
        <taxon>Teleostei</taxon>
        <taxon>Ostariophysi</taxon>
        <taxon>Characiformes</taxon>
        <taxon>Characoidei</taxon>
        <taxon>Acestrorhamphidae</taxon>
        <taxon>Acestrorhamphinae</taxon>
        <taxon>Astyanax</taxon>
    </lineage>
</organism>
<dbReference type="RefSeq" id="XP_007250288.2">
    <property type="nucleotide sequence ID" value="XM_007250226.3"/>
</dbReference>
<dbReference type="InterPro" id="IPR044929">
    <property type="entry name" value="DNA/RNA_non-sp_Endonuclease_sf"/>
</dbReference>
<dbReference type="InterPro" id="IPR020821">
    <property type="entry name" value="ENPP1-3/EXOG-like_nuc-like"/>
</dbReference>
<dbReference type="STRING" id="7994.ENSAMXP00000032141"/>
<dbReference type="GO" id="GO:0016787">
    <property type="term" value="F:hydrolase activity"/>
    <property type="evidence" value="ECO:0007669"/>
    <property type="project" value="InterPro"/>
</dbReference>
<reference evidence="4" key="4">
    <citation type="submission" date="2025-09" db="UniProtKB">
        <authorList>
            <consortium name="Ensembl"/>
        </authorList>
    </citation>
    <scope>IDENTIFICATION</scope>
</reference>
<dbReference type="InterPro" id="IPR039015">
    <property type="entry name" value="ENDOD1"/>
</dbReference>
<evidence type="ECO:0000259" key="3">
    <source>
        <dbReference type="SMART" id="SM00892"/>
    </source>
</evidence>
<dbReference type="InterPro" id="IPR001604">
    <property type="entry name" value="Endo_G_ENPP1-like_dom"/>
</dbReference>
<dbReference type="KEGG" id="amex:103027388"/>
<accession>A0A3B1IQZ1</accession>
<dbReference type="SUPFAM" id="SSF54060">
    <property type="entry name" value="His-Me finger endonucleases"/>
    <property type="match status" value="1"/>
</dbReference>
<evidence type="ECO:0000259" key="2">
    <source>
        <dbReference type="SMART" id="SM00477"/>
    </source>
</evidence>
<dbReference type="Pfam" id="PF01223">
    <property type="entry name" value="Endonuclease_NS"/>
    <property type="match status" value="1"/>
</dbReference>
<dbReference type="Gene3D" id="3.40.570.10">
    <property type="entry name" value="Extracellular Endonuclease, subunit A"/>
    <property type="match status" value="1"/>
</dbReference>
<dbReference type="GO" id="GO:0046872">
    <property type="term" value="F:metal ion binding"/>
    <property type="evidence" value="ECO:0007669"/>
    <property type="project" value="InterPro"/>
</dbReference>
<dbReference type="SMART" id="SM00477">
    <property type="entry name" value="NUC"/>
    <property type="match status" value="1"/>
</dbReference>
<evidence type="ECO:0000256" key="1">
    <source>
        <dbReference type="SAM" id="SignalP"/>
    </source>
</evidence>
<proteinExistence type="predicted"/>
<reference evidence="5" key="1">
    <citation type="submission" date="2013-03" db="EMBL/GenBank/DDBJ databases">
        <authorList>
            <person name="Jeffery W."/>
            <person name="Warren W."/>
            <person name="Wilson R.K."/>
        </authorList>
    </citation>
    <scope>NUCLEOTIDE SEQUENCE</scope>
    <source>
        <strain evidence="5">female</strain>
    </source>
</reference>
<dbReference type="PANTHER" id="PTHR21472">
    <property type="entry name" value="ENDONUCLEASE DOMAIN-CONTAINING 1 PROTEIN ENDOD1"/>
    <property type="match status" value="1"/>
</dbReference>
<dbReference type="Proteomes" id="UP000018467">
    <property type="component" value="Unassembled WGS sequence"/>
</dbReference>
<feature type="domain" description="DNA/RNA non-specific endonuclease/pyrophosphatase/phosphodiesterase" evidence="3">
    <location>
        <begin position="58"/>
        <end position="275"/>
    </location>
</feature>
<dbReference type="SMART" id="SM00892">
    <property type="entry name" value="Endonuclease_NS"/>
    <property type="match status" value="1"/>
</dbReference>
<reference evidence="4" key="3">
    <citation type="submission" date="2025-08" db="UniProtKB">
        <authorList>
            <consortium name="Ensembl"/>
        </authorList>
    </citation>
    <scope>IDENTIFICATION</scope>
</reference>
<evidence type="ECO:0000313" key="5">
    <source>
        <dbReference type="Proteomes" id="UP000018467"/>
    </source>
</evidence>
<dbReference type="AlphaFoldDB" id="A0A3B1IQZ1"/>
<sequence>MLSLLLLYVLILLSSYSSLLEASVDESFRECSHFLYHQKPPQGVRQPGLHMICQRFEGVPRYATLYDPARRIPLYSAYTFKGSNGEKMGNYPWMYEPQLSSASETGNMQPFPQSGVGQRLEEGQAVLADYTDAFNYERGQLNPDQHQSMVGDKAATYTLTNVVPMTKEFLRKRWEPYLETVRQRLNNYCRGKAYVVTGITTAGLTMRRANINRVTVPKHIWSAYCCPDFDPGVPYDIRYKFPSFAAYGLNDVLDNDINEVSSKSLEMLVKREMPVDQNFQLFYGNCIQEV</sequence>
<name>A0A3B1IQZ1_ASTMX</name>
<dbReference type="GeneTree" id="ENSGT01030000234592"/>
<reference evidence="5" key="2">
    <citation type="journal article" date="2014" name="Nat. Commun.">
        <title>The cavefish genome reveals candidate genes for eye loss.</title>
        <authorList>
            <person name="McGaugh S.E."/>
            <person name="Gross J.B."/>
            <person name="Aken B."/>
            <person name="Blin M."/>
            <person name="Borowsky R."/>
            <person name="Chalopin D."/>
            <person name="Hinaux H."/>
            <person name="Jeffery W.R."/>
            <person name="Keene A."/>
            <person name="Ma L."/>
            <person name="Minx P."/>
            <person name="Murphy D."/>
            <person name="O'Quin K.E."/>
            <person name="Retaux S."/>
            <person name="Rohner N."/>
            <person name="Searle S.M."/>
            <person name="Stahl B.A."/>
            <person name="Tabin C."/>
            <person name="Volff J.N."/>
            <person name="Yoshizawa M."/>
            <person name="Warren W.C."/>
        </authorList>
    </citation>
    <scope>NUCLEOTIDE SEQUENCE [LARGE SCALE GENOMIC DNA]</scope>
    <source>
        <strain evidence="5">female</strain>
    </source>
</reference>
<feature type="signal peptide" evidence="1">
    <location>
        <begin position="1"/>
        <end position="22"/>
    </location>
</feature>
<feature type="chain" id="PRO_5017486069" evidence="1">
    <location>
        <begin position="23"/>
        <end position="290"/>
    </location>
</feature>
<evidence type="ECO:0000313" key="4">
    <source>
        <dbReference type="Ensembl" id="ENSAMXP00000032141.1"/>
    </source>
</evidence>
<dbReference type="PANTHER" id="PTHR21472:SF20">
    <property type="entry name" value="ENDONUCLEASE DOMAIN-CONTAINING 1 PROTEIN-LIKE"/>
    <property type="match status" value="1"/>
</dbReference>
<dbReference type="GO" id="GO:0003676">
    <property type="term" value="F:nucleic acid binding"/>
    <property type="evidence" value="ECO:0007669"/>
    <property type="project" value="InterPro"/>
</dbReference>
<keyword evidence="1" id="KW-0732">Signal</keyword>
<dbReference type="InParanoid" id="A0A3B1IQZ1"/>
<dbReference type="InterPro" id="IPR044925">
    <property type="entry name" value="His-Me_finger_sf"/>
</dbReference>
<dbReference type="Ensembl" id="ENSAMXT00000045671.1">
    <property type="protein sequence ID" value="ENSAMXP00000032141.1"/>
    <property type="gene ID" value="ENSAMXG00000040926.1"/>
</dbReference>
<feature type="domain" description="ENPP1-3/EXOG-like endonuclease/phosphodiesterase" evidence="2">
    <location>
        <begin position="59"/>
        <end position="280"/>
    </location>
</feature>
<protein>
    <submittedName>
        <fullName evidence="4">Endonuclease domain-containing 1 protein-like</fullName>
    </submittedName>
</protein>